<sequence>MSIRLLIDGYNLIGAYGLMRNKNLEDERNGLIKKLCEYKKIKNYEITVVFDGTGNSSPFEGGDRMGGISIIYSRIGESADDLIKRIVKDSGSGEGFIVVTSDREISGFCSGYNATVISSGEFKSRLEMASFYQNKDFDDDEENGYLPLHISTKKKGNPRKLSKTERQKKSKLRKL</sequence>
<name>A0A1F7SG19_9BACT</name>
<evidence type="ECO:0008006" key="4">
    <source>
        <dbReference type="Google" id="ProtNLM"/>
    </source>
</evidence>
<evidence type="ECO:0000256" key="1">
    <source>
        <dbReference type="SAM" id="MobiDB-lite"/>
    </source>
</evidence>
<dbReference type="STRING" id="1817883.A3G31_03755"/>
<dbReference type="Pfam" id="PF05991">
    <property type="entry name" value="NYN_YacP"/>
    <property type="match status" value="1"/>
</dbReference>
<organism evidence="2 3">
    <name type="scientific">Candidatus Schekmanbacteria bacterium RIFCSPLOWO2_12_FULL_38_15</name>
    <dbReference type="NCBI Taxonomy" id="1817883"/>
    <lineage>
        <taxon>Bacteria</taxon>
        <taxon>Candidatus Schekmaniibacteriota</taxon>
    </lineage>
</organism>
<protein>
    <recommendedName>
        <fullName evidence="4">RNA-binding protein</fullName>
    </recommendedName>
</protein>
<dbReference type="PANTHER" id="PTHR34547:SF1">
    <property type="entry name" value="YACP-LIKE NYN DOMAIN PROTEIN"/>
    <property type="match status" value="1"/>
</dbReference>
<evidence type="ECO:0000313" key="3">
    <source>
        <dbReference type="Proteomes" id="UP000178082"/>
    </source>
</evidence>
<accession>A0A1F7SG19</accession>
<reference evidence="2 3" key="1">
    <citation type="journal article" date="2016" name="Nat. Commun.">
        <title>Thousands of microbial genomes shed light on interconnected biogeochemical processes in an aquifer system.</title>
        <authorList>
            <person name="Anantharaman K."/>
            <person name="Brown C.T."/>
            <person name="Hug L.A."/>
            <person name="Sharon I."/>
            <person name="Castelle C.J."/>
            <person name="Probst A.J."/>
            <person name="Thomas B.C."/>
            <person name="Singh A."/>
            <person name="Wilkins M.J."/>
            <person name="Karaoz U."/>
            <person name="Brodie E.L."/>
            <person name="Williams K.H."/>
            <person name="Hubbard S.S."/>
            <person name="Banfield J.F."/>
        </authorList>
    </citation>
    <scope>NUCLEOTIDE SEQUENCE [LARGE SCALE GENOMIC DNA]</scope>
</reference>
<comment type="caution">
    <text evidence="2">The sequence shown here is derived from an EMBL/GenBank/DDBJ whole genome shotgun (WGS) entry which is preliminary data.</text>
</comment>
<evidence type="ECO:0000313" key="2">
    <source>
        <dbReference type="EMBL" id="OGL52746.1"/>
    </source>
</evidence>
<dbReference type="PANTHER" id="PTHR34547">
    <property type="entry name" value="YACP-LIKE NYN DOMAIN PROTEIN"/>
    <property type="match status" value="1"/>
</dbReference>
<dbReference type="AlphaFoldDB" id="A0A1F7SG19"/>
<feature type="compositionally biased region" description="Basic residues" evidence="1">
    <location>
        <begin position="151"/>
        <end position="161"/>
    </location>
</feature>
<gene>
    <name evidence="2" type="ORF">A3G31_03755</name>
</gene>
<dbReference type="InterPro" id="IPR010298">
    <property type="entry name" value="YacP-like"/>
</dbReference>
<proteinExistence type="predicted"/>
<dbReference type="EMBL" id="MGDI01000030">
    <property type="protein sequence ID" value="OGL52746.1"/>
    <property type="molecule type" value="Genomic_DNA"/>
</dbReference>
<dbReference type="Proteomes" id="UP000178082">
    <property type="component" value="Unassembled WGS sequence"/>
</dbReference>
<feature type="region of interest" description="Disordered" evidence="1">
    <location>
        <begin position="147"/>
        <end position="175"/>
    </location>
</feature>